<name>A0A9D4CQM2_DREPO</name>
<reference evidence="2" key="2">
    <citation type="submission" date="2020-11" db="EMBL/GenBank/DDBJ databases">
        <authorList>
            <person name="McCartney M.A."/>
            <person name="Auch B."/>
            <person name="Kono T."/>
            <person name="Mallez S."/>
            <person name="Becker A."/>
            <person name="Gohl D.M."/>
            <person name="Silverstein K.A.T."/>
            <person name="Koren S."/>
            <person name="Bechman K.B."/>
            <person name="Herman A."/>
            <person name="Abrahante J.E."/>
            <person name="Garbe J."/>
        </authorList>
    </citation>
    <scope>NUCLEOTIDE SEQUENCE</scope>
    <source>
        <strain evidence="2">Duluth1</strain>
        <tissue evidence="2">Whole animal</tissue>
    </source>
</reference>
<keyword evidence="3" id="KW-1185">Reference proteome</keyword>
<feature type="region of interest" description="Disordered" evidence="1">
    <location>
        <begin position="1"/>
        <end position="52"/>
    </location>
</feature>
<organism evidence="2 3">
    <name type="scientific">Dreissena polymorpha</name>
    <name type="common">Zebra mussel</name>
    <name type="synonym">Mytilus polymorpha</name>
    <dbReference type="NCBI Taxonomy" id="45954"/>
    <lineage>
        <taxon>Eukaryota</taxon>
        <taxon>Metazoa</taxon>
        <taxon>Spiralia</taxon>
        <taxon>Lophotrochozoa</taxon>
        <taxon>Mollusca</taxon>
        <taxon>Bivalvia</taxon>
        <taxon>Autobranchia</taxon>
        <taxon>Heteroconchia</taxon>
        <taxon>Euheterodonta</taxon>
        <taxon>Imparidentia</taxon>
        <taxon>Neoheterodontei</taxon>
        <taxon>Myida</taxon>
        <taxon>Dreissenoidea</taxon>
        <taxon>Dreissenidae</taxon>
        <taxon>Dreissena</taxon>
    </lineage>
</organism>
<comment type="caution">
    <text evidence="2">The sequence shown here is derived from an EMBL/GenBank/DDBJ whole genome shotgun (WGS) entry which is preliminary data.</text>
</comment>
<reference evidence="2" key="1">
    <citation type="journal article" date="2019" name="bioRxiv">
        <title>The Genome of the Zebra Mussel, Dreissena polymorpha: A Resource for Invasive Species Research.</title>
        <authorList>
            <person name="McCartney M.A."/>
            <person name="Auch B."/>
            <person name="Kono T."/>
            <person name="Mallez S."/>
            <person name="Zhang Y."/>
            <person name="Obille A."/>
            <person name="Becker A."/>
            <person name="Abrahante J.E."/>
            <person name="Garbe J."/>
            <person name="Badalamenti J.P."/>
            <person name="Herman A."/>
            <person name="Mangelson H."/>
            <person name="Liachko I."/>
            <person name="Sullivan S."/>
            <person name="Sone E.D."/>
            <person name="Koren S."/>
            <person name="Silverstein K.A.T."/>
            <person name="Beckman K.B."/>
            <person name="Gohl D.M."/>
        </authorList>
    </citation>
    <scope>NUCLEOTIDE SEQUENCE</scope>
    <source>
        <strain evidence="2">Duluth1</strain>
        <tissue evidence="2">Whole animal</tissue>
    </source>
</reference>
<dbReference type="AlphaFoldDB" id="A0A9D4CQM2"/>
<gene>
    <name evidence="2" type="ORF">DPMN_055821</name>
</gene>
<protein>
    <submittedName>
        <fullName evidence="2">Uncharacterized protein</fullName>
    </submittedName>
</protein>
<sequence>MRPAGKRGGAAGAPGQRRRPNLDEADEDVYRPRKQEVDPSYSDPLGPQMERPKLLRQNDATLDDDFADEELGEGFVARIDLTG</sequence>
<evidence type="ECO:0000256" key="1">
    <source>
        <dbReference type="SAM" id="MobiDB-lite"/>
    </source>
</evidence>
<feature type="compositionally biased region" description="Gly residues" evidence="1">
    <location>
        <begin position="1"/>
        <end position="12"/>
    </location>
</feature>
<feature type="compositionally biased region" description="Basic and acidic residues" evidence="1">
    <location>
        <begin position="28"/>
        <end position="37"/>
    </location>
</feature>
<dbReference type="Proteomes" id="UP000828390">
    <property type="component" value="Unassembled WGS sequence"/>
</dbReference>
<evidence type="ECO:0000313" key="2">
    <source>
        <dbReference type="EMBL" id="KAH3729843.1"/>
    </source>
</evidence>
<accession>A0A9D4CQM2</accession>
<evidence type="ECO:0000313" key="3">
    <source>
        <dbReference type="Proteomes" id="UP000828390"/>
    </source>
</evidence>
<dbReference type="EMBL" id="JAIWYP010000012">
    <property type="protein sequence ID" value="KAH3729843.1"/>
    <property type="molecule type" value="Genomic_DNA"/>
</dbReference>
<proteinExistence type="predicted"/>